<evidence type="ECO:0000259" key="4">
    <source>
        <dbReference type="PROSITE" id="PS50830"/>
    </source>
</evidence>
<feature type="domain" description="TNase-like" evidence="4">
    <location>
        <begin position="60"/>
        <end position="212"/>
    </location>
</feature>
<evidence type="ECO:0000256" key="1">
    <source>
        <dbReference type="ARBA" id="ARBA00022722"/>
    </source>
</evidence>
<dbReference type="PROSITE" id="PS50830">
    <property type="entry name" value="TNASE_3"/>
    <property type="match status" value="1"/>
</dbReference>
<comment type="caution">
    <text evidence="5">The sequence shown here is derived from an EMBL/GenBank/DDBJ whole genome shotgun (WGS) entry which is preliminary data.</text>
</comment>
<proteinExistence type="predicted"/>
<dbReference type="Gene3D" id="2.40.50.90">
    <property type="match status" value="1"/>
</dbReference>
<accession>A0ABW4HSX9</accession>
<dbReference type="EMBL" id="JBHUDE010000129">
    <property type="protein sequence ID" value="MFD1608728.1"/>
    <property type="molecule type" value="Genomic_DNA"/>
</dbReference>
<evidence type="ECO:0000256" key="2">
    <source>
        <dbReference type="ARBA" id="ARBA00022759"/>
    </source>
</evidence>
<keyword evidence="2" id="KW-0255">Endonuclease</keyword>
<dbReference type="SMART" id="SM00318">
    <property type="entry name" value="SNc"/>
    <property type="match status" value="1"/>
</dbReference>
<dbReference type="Pfam" id="PF00565">
    <property type="entry name" value="SNase"/>
    <property type="match status" value="1"/>
</dbReference>
<dbReference type="InterPro" id="IPR016071">
    <property type="entry name" value="Staphylococal_nuclease_OB-fold"/>
</dbReference>
<evidence type="ECO:0000256" key="3">
    <source>
        <dbReference type="ARBA" id="ARBA00022801"/>
    </source>
</evidence>
<evidence type="ECO:0000313" key="5">
    <source>
        <dbReference type="EMBL" id="MFD1608728.1"/>
    </source>
</evidence>
<dbReference type="SUPFAM" id="SSF50199">
    <property type="entry name" value="Staphylococcal nuclease"/>
    <property type="match status" value="1"/>
</dbReference>
<keyword evidence="3" id="KW-0378">Hydrolase</keyword>
<dbReference type="PANTHER" id="PTHR12302:SF3">
    <property type="entry name" value="SERINE_THREONINE-PROTEIN KINASE 31"/>
    <property type="match status" value="1"/>
</dbReference>
<dbReference type="RefSeq" id="WP_379598124.1">
    <property type="nucleotide sequence ID" value="NZ_JBHUDE010000129.1"/>
</dbReference>
<keyword evidence="1" id="KW-0540">Nuclease</keyword>
<dbReference type="InterPro" id="IPR035437">
    <property type="entry name" value="SNase_OB-fold_sf"/>
</dbReference>
<evidence type="ECO:0000313" key="6">
    <source>
        <dbReference type="Proteomes" id="UP001597221"/>
    </source>
</evidence>
<reference evidence="6" key="1">
    <citation type="journal article" date="2019" name="Int. J. Syst. Evol. Microbiol.">
        <title>The Global Catalogue of Microorganisms (GCM) 10K type strain sequencing project: providing services to taxonomists for standard genome sequencing and annotation.</title>
        <authorList>
            <consortium name="The Broad Institute Genomics Platform"/>
            <consortium name="The Broad Institute Genome Sequencing Center for Infectious Disease"/>
            <person name="Wu L."/>
            <person name="Ma J."/>
        </authorList>
    </citation>
    <scope>NUCLEOTIDE SEQUENCE [LARGE SCALE GENOMIC DNA]</scope>
    <source>
        <strain evidence="6">CGMCC 1.12376</strain>
    </source>
</reference>
<gene>
    <name evidence="5" type="ORF">ACFSBH_13975</name>
</gene>
<protein>
    <submittedName>
        <fullName evidence="5">Thermonuclease family protein</fullName>
    </submittedName>
</protein>
<organism evidence="5 6">
    <name type="scientific">Oceanobacillus luteolus</name>
    <dbReference type="NCBI Taxonomy" id="1274358"/>
    <lineage>
        <taxon>Bacteria</taxon>
        <taxon>Bacillati</taxon>
        <taxon>Bacillota</taxon>
        <taxon>Bacilli</taxon>
        <taxon>Bacillales</taxon>
        <taxon>Bacillaceae</taxon>
        <taxon>Oceanobacillus</taxon>
    </lineage>
</organism>
<keyword evidence="6" id="KW-1185">Reference proteome</keyword>
<sequence>MRMRPVSLTIITIIFFLVGCASVPNVNSSSTEREVEWSKVIGSLLPSDPVPSEINLRKGVYLVASVETVRDGDSLTVSNVDTSYIKDQDRKKQIEQVLIQNNGALGIRMISIDTPEITNGKNEYYGNEAKKAVETLLYNGKVILELEPAALFDNYNRLLAHAYTLEGASLQKYLLSNGLARVAYLYDDYKYTKDYRYAEEEAKSKKLNIHSIEGYVKWDEPAGFDRSVPANPYWDIMKEPPKPESVVERMNELDFIDFFNFGISGSN</sequence>
<dbReference type="PANTHER" id="PTHR12302">
    <property type="entry name" value="EBNA2 BINDING PROTEIN P100"/>
    <property type="match status" value="1"/>
</dbReference>
<dbReference type="PROSITE" id="PS51257">
    <property type="entry name" value="PROKAR_LIPOPROTEIN"/>
    <property type="match status" value="1"/>
</dbReference>
<name>A0ABW4HSX9_9BACI</name>
<dbReference type="Proteomes" id="UP001597221">
    <property type="component" value="Unassembled WGS sequence"/>
</dbReference>